<dbReference type="Proteomes" id="UP001253848">
    <property type="component" value="Unassembled WGS sequence"/>
</dbReference>
<dbReference type="Pfam" id="PF07632">
    <property type="entry name" value="Sde182_NH-like"/>
    <property type="match status" value="1"/>
</dbReference>
<dbReference type="InterPro" id="IPR048527">
    <property type="entry name" value="Sde182_C"/>
</dbReference>
<dbReference type="SUPFAM" id="SSF53590">
    <property type="entry name" value="Nucleoside hydrolase"/>
    <property type="match status" value="1"/>
</dbReference>
<proteinExistence type="predicted"/>
<keyword evidence="4" id="KW-1185">Reference proteome</keyword>
<dbReference type="EMBL" id="JAVRHN010000010">
    <property type="protein sequence ID" value="MDT0687396.1"/>
    <property type="molecule type" value="Genomic_DNA"/>
</dbReference>
<accession>A0ABU3DUJ9</accession>
<dbReference type="InterPro" id="IPR013783">
    <property type="entry name" value="Ig-like_fold"/>
</dbReference>
<dbReference type="Gene3D" id="2.60.40.10">
    <property type="entry name" value="Immunoglobulins"/>
    <property type="match status" value="1"/>
</dbReference>
<gene>
    <name evidence="3" type="ORF">RM541_13570</name>
</gene>
<comment type="caution">
    <text evidence="3">The sequence shown here is derived from an EMBL/GenBank/DDBJ whole genome shotgun (WGS) entry which is preliminary data.</text>
</comment>
<feature type="domain" description="Cellulose-binding Sde182 nucleoside hydrolase-like" evidence="1">
    <location>
        <begin position="43"/>
        <end position="286"/>
    </location>
</feature>
<dbReference type="Gene3D" id="3.90.245.10">
    <property type="entry name" value="Ribonucleoside hydrolase-like"/>
    <property type="match status" value="1"/>
</dbReference>
<evidence type="ECO:0000313" key="4">
    <source>
        <dbReference type="Proteomes" id="UP001253848"/>
    </source>
</evidence>
<name>A0ABU3DUJ9_9FLAO</name>
<dbReference type="InterPro" id="IPR011483">
    <property type="entry name" value="Sde182_NH-like"/>
</dbReference>
<sequence>MIRIKIKYLLIILIVFSITVSCKSIVEEKEQNSASEVSYIKPRIINTTDLGADPDDKQSMVRQFVSANEFDMEGLVVATGCWRKTQSNTEMLDTLVNAYEAVYPNLKVHAEGYPTPEYLKSISVMGQKGYGMSDVGTGKDSPGSDLIIASADKDDPRPLWVMGWGGMNTIAQAIWKVRETRSPAELKKFISKLRLIDILGQDDAGAWIAKNFPDAFYIRATGVYGWQPPKNGDYQRNDIQSHGPLGAIYPDTKWATEGDTPAFMHIYPNGLNDPEQIDQGSWGGRFSFTKKAGIRSMSEVAKIEKDGETKYDPYYMYGNTEEGADAIKRWNEGYNNDFAARMDWSITSNYNDANHHPVAVLNGDKTRSVLQMSASVGDKVELNAGGSSDPDGDSLSYKWSFYDEPSSFDGSVPIENSTSAKATIEIPENSGGKNIHIILKVYDNGSPNLYAYRRMIINVGSSKTNAVGGMVEPTAGAPYTPFPTDVVVTRVNHFDNMCWKIAAAGGTWYFENGETDGQTGFSSAFDQAGNDWIGNDADRGYNKSSNKGGKHEYRGWPNFGEGNFNHPQRNSNSKSWWVDKKGNKIAFNEKLKGDHLIMRTSNPSYELEYHFFPTHAAIKIIKAEDKYAFLYEGPIGGEQEASIEKDYYVLKDGIHREVKEGGLGYLEPEFGNKFPSPFFYLEDSDPKDRQIFYVGVKNVGPETAGDEGWRQGENMVIFSFGRDEDKRAYSGTDAICVFGFYEKGPHQEVSDFIEAGLENPFNPITKQ</sequence>
<evidence type="ECO:0000313" key="3">
    <source>
        <dbReference type="EMBL" id="MDT0687396.1"/>
    </source>
</evidence>
<organism evidence="3 4">
    <name type="scientific">Autumnicola psychrophila</name>
    <dbReference type="NCBI Taxonomy" id="3075592"/>
    <lineage>
        <taxon>Bacteria</taxon>
        <taxon>Pseudomonadati</taxon>
        <taxon>Bacteroidota</taxon>
        <taxon>Flavobacteriia</taxon>
        <taxon>Flavobacteriales</taxon>
        <taxon>Flavobacteriaceae</taxon>
        <taxon>Autumnicola</taxon>
    </lineage>
</organism>
<evidence type="ECO:0000259" key="1">
    <source>
        <dbReference type="Pfam" id="PF07632"/>
    </source>
</evidence>
<dbReference type="Pfam" id="PF21027">
    <property type="entry name" value="Sde0182_C"/>
    <property type="match status" value="1"/>
</dbReference>
<dbReference type="PROSITE" id="PS51257">
    <property type="entry name" value="PROKAR_LIPOPROTEIN"/>
    <property type="match status" value="1"/>
</dbReference>
<reference evidence="3 4" key="1">
    <citation type="submission" date="2023-09" db="EMBL/GenBank/DDBJ databases">
        <authorList>
            <person name="Rey-Velasco X."/>
        </authorList>
    </citation>
    <scope>NUCLEOTIDE SEQUENCE [LARGE SCALE GENOMIC DNA]</scope>
    <source>
        <strain evidence="3 4">F225</strain>
    </source>
</reference>
<evidence type="ECO:0000259" key="2">
    <source>
        <dbReference type="Pfam" id="PF21027"/>
    </source>
</evidence>
<protein>
    <submittedName>
        <fullName evidence="3">DUF1593 domain-containing protein</fullName>
    </submittedName>
</protein>
<feature type="domain" description="Cellulose-binding Sde182 C-terminal" evidence="2">
    <location>
        <begin position="379"/>
        <end position="459"/>
    </location>
</feature>
<dbReference type="InterPro" id="IPR036452">
    <property type="entry name" value="Ribo_hydro-like"/>
</dbReference>
<dbReference type="RefSeq" id="WP_311500678.1">
    <property type="nucleotide sequence ID" value="NZ_JAVRHN010000010.1"/>
</dbReference>